<dbReference type="GO" id="GO:0046872">
    <property type="term" value="F:metal ion binding"/>
    <property type="evidence" value="ECO:0007669"/>
    <property type="project" value="UniProtKB-KW"/>
</dbReference>
<evidence type="ECO:0000313" key="10">
    <source>
        <dbReference type="Proteomes" id="UP001268256"/>
    </source>
</evidence>
<dbReference type="InterPro" id="IPR036909">
    <property type="entry name" value="Cyt_c-like_dom_sf"/>
</dbReference>
<keyword evidence="3 6" id="KW-0479">Metal-binding</keyword>
<dbReference type="Pfam" id="PF13442">
    <property type="entry name" value="Cytochrome_CBB3"/>
    <property type="match status" value="1"/>
</dbReference>
<evidence type="ECO:0000256" key="3">
    <source>
        <dbReference type="ARBA" id="ARBA00022723"/>
    </source>
</evidence>
<dbReference type="RefSeq" id="WP_322877681.1">
    <property type="nucleotide sequence ID" value="NZ_JAVMIP010000004.1"/>
</dbReference>
<feature type="domain" description="Cytochrome c" evidence="8">
    <location>
        <begin position="51"/>
        <end position="124"/>
    </location>
</feature>
<keyword evidence="7" id="KW-0812">Transmembrane</keyword>
<keyword evidence="7" id="KW-0472">Membrane</keyword>
<dbReference type="GO" id="GO:0020037">
    <property type="term" value="F:heme binding"/>
    <property type="evidence" value="ECO:0007669"/>
    <property type="project" value="InterPro"/>
</dbReference>
<dbReference type="InterPro" id="IPR051811">
    <property type="entry name" value="Cytochrome_c550/c551-like"/>
</dbReference>
<keyword evidence="2 6" id="KW-0349">Heme</keyword>
<evidence type="ECO:0000256" key="4">
    <source>
        <dbReference type="ARBA" id="ARBA00022982"/>
    </source>
</evidence>
<evidence type="ECO:0000256" key="2">
    <source>
        <dbReference type="ARBA" id="ARBA00022617"/>
    </source>
</evidence>
<proteinExistence type="predicted"/>
<dbReference type="AlphaFoldDB" id="A0AAE4FQK1"/>
<dbReference type="PROSITE" id="PS51007">
    <property type="entry name" value="CYTC"/>
    <property type="match status" value="1"/>
</dbReference>
<dbReference type="Proteomes" id="UP001268256">
    <property type="component" value="Unassembled WGS sequence"/>
</dbReference>
<name>A0AAE4FQK1_9CYAN</name>
<dbReference type="PANTHER" id="PTHR37823">
    <property type="entry name" value="CYTOCHROME C-553-LIKE"/>
    <property type="match status" value="1"/>
</dbReference>
<dbReference type="Gene3D" id="1.10.760.10">
    <property type="entry name" value="Cytochrome c-like domain"/>
    <property type="match status" value="1"/>
</dbReference>
<keyword evidence="4" id="KW-0249">Electron transport</keyword>
<dbReference type="InterPro" id="IPR009056">
    <property type="entry name" value="Cyt_c-like_dom"/>
</dbReference>
<gene>
    <name evidence="9" type="ORF">RIF25_06230</name>
</gene>
<comment type="caution">
    <text evidence="9">The sequence shown here is derived from an EMBL/GenBank/DDBJ whole genome shotgun (WGS) entry which is preliminary data.</text>
</comment>
<dbReference type="GO" id="GO:0009055">
    <property type="term" value="F:electron transfer activity"/>
    <property type="evidence" value="ECO:0007669"/>
    <property type="project" value="InterPro"/>
</dbReference>
<evidence type="ECO:0000256" key="7">
    <source>
        <dbReference type="SAM" id="Phobius"/>
    </source>
</evidence>
<reference evidence="10" key="1">
    <citation type="submission" date="2023-07" db="EMBL/GenBank/DDBJ databases">
        <authorList>
            <person name="Luz R."/>
            <person name="Cordeiro R."/>
            <person name="Fonseca A."/>
            <person name="Goncalves V."/>
        </authorList>
    </citation>
    <scope>NUCLEOTIDE SEQUENCE [LARGE SCALE GENOMIC DNA]</scope>
    <source>
        <strain evidence="10">BACA0444</strain>
    </source>
</reference>
<evidence type="ECO:0000313" key="9">
    <source>
        <dbReference type="EMBL" id="MDS3860403.1"/>
    </source>
</evidence>
<organism evidence="9 10">
    <name type="scientific">Pseudocalidococcus azoricus BACA0444</name>
    <dbReference type="NCBI Taxonomy" id="2918990"/>
    <lineage>
        <taxon>Bacteria</taxon>
        <taxon>Bacillati</taxon>
        <taxon>Cyanobacteriota</taxon>
        <taxon>Cyanophyceae</taxon>
        <taxon>Acaryochloridales</taxon>
        <taxon>Thermosynechococcaceae</taxon>
        <taxon>Pseudocalidococcus</taxon>
        <taxon>Pseudocalidococcus azoricus</taxon>
    </lineage>
</organism>
<accession>A0AAE4FQK1</accession>
<dbReference type="PANTHER" id="PTHR37823:SF1">
    <property type="entry name" value="CYTOCHROME C-553-LIKE"/>
    <property type="match status" value="1"/>
</dbReference>
<keyword evidence="7" id="KW-1133">Transmembrane helix</keyword>
<keyword evidence="10" id="KW-1185">Reference proteome</keyword>
<sequence length="124" mass="13602">MSNFSLLVKPIWQPWLFWGGLTLFLALGISLTLWQLPMAEPYVRSVMVLSGNIYQGEQIFLLNCASCHGVAGVGQVGPSLINVASRRSQAGIIHQITSGRTPPMPKFQATPQEMADLLSYLNTL</sequence>
<protein>
    <submittedName>
        <fullName evidence="9">Cytochrome c</fullName>
    </submittedName>
</protein>
<keyword evidence="5 6" id="KW-0408">Iron</keyword>
<dbReference type="SUPFAM" id="SSF46626">
    <property type="entry name" value="Cytochrome c"/>
    <property type="match status" value="1"/>
</dbReference>
<evidence type="ECO:0000256" key="6">
    <source>
        <dbReference type="PROSITE-ProRule" id="PRU00433"/>
    </source>
</evidence>
<evidence type="ECO:0000256" key="5">
    <source>
        <dbReference type="ARBA" id="ARBA00023004"/>
    </source>
</evidence>
<keyword evidence="1" id="KW-0813">Transport</keyword>
<evidence type="ECO:0000256" key="1">
    <source>
        <dbReference type="ARBA" id="ARBA00022448"/>
    </source>
</evidence>
<feature type="transmembrane region" description="Helical" evidence="7">
    <location>
        <begin position="15"/>
        <end position="34"/>
    </location>
</feature>
<evidence type="ECO:0000259" key="8">
    <source>
        <dbReference type="PROSITE" id="PS51007"/>
    </source>
</evidence>
<dbReference type="EMBL" id="JAVMIP010000004">
    <property type="protein sequence ID" value="MDS3860403.1"/>
    <property type="molecule type" value="Genomic_DNA"/>
</dbReference>